<dbReference type="Pfam" id="PF13181">
    <property type="entry name" value="TPR_8"/>
    <property type="match status" value="4"/>
</dbReference>
<dbReference type="Proteomes" id="UP000287188">
    <property type="component" value="Unassembled WGS sequence"/>
</dbReference>
<dbReference type="InterPro" id="IPR050498">
    <property type="entry name" value="Ycf3"/>
</dbReference>
<feature type="repeat" description="TPR" evidence="3">
    <location>
        <begin position="545"/>
        <end position="578"/>
    </location>
</feature>
<evidence type="ECO:0000256" key="1">
    <source>
        <dbReference type="ARBA" id="ARBA00022737"/>
    </source>
</evidence>
<dbReference type="Gene3D" id="1.25.40.10">
    <property type="entry name" value="Tetratricopeptide repeat domain"/>
    <property type="match status" value="4"/>
</dbReference>
<keyword evidence="2 3" id="KW-0802">TPR repeat</keyword>
<feature type="repeat" description="TPR" evidence="3">
    <location>
        <begin position="340"/>
        <end position="373"/>
    </location>
</feature>
<dbReference type="OrthoDB" id="143804at2"/>
<name>A0A402AYG2_9CHLR</name>
<feature type="repeat" description="TPR" evidence="3">
    <location>
        <begin position="442"/>
        <end position="475"/>
    </location>
</feature>
<dbReference type="EMBL" id="BIFS01000002">
    <property type="protein sequence ID" value="GCE24160.1"/>
    <property type="molecule type" value="Genomic_DNA"/>
</dbReference>
<gene>
    <name evidence="4" type="ORF">KDK_79600</name>
</gene>
<proteinExistence type="predicted"/>
<keyword evidence="1" id="KW-0677">Repeat</keyword>
<reference evidence="5" key="1">
    <citation type="submission" date="2018-12" db="EMBL/GenBank/DDBJ databases">
        <title>Tengunoibacter tsumagoiensis gen. nov., sp. nov., Dictyobacter kobayashii sp. nov., D. alpinus sp. nov., and D. joshuensis sp. nov. and description of Dictyobacteraceae fam. nov. within the order Ktedonobacterales isolated from Tengu-no-mugimeshi.</title>
        <authorList>
            <person name="Wang C.M."/>
            <person name="Zheng Y."/>
            <person name="Sakai Y."/>
            <person name="Toyoda A."/>
            <person name="Minakuchi Y."/>
            <person name="Abe K."/>
            <person name="Yokota A."/>
            <person name="Yabe S."/>
        </authorList>
    </citation>
    <scope>NUCLEOTIDE SEQUENCE [LARGE SCALE GENOMIC DNA]</scope>
    <source>
        <strain evidence="5">Uno11</strain>
    </source>
</reference>
<evidence type="ECO:0000256" key="2">
    <source>
        <dbReference type="ARBA" id="ARBA00022803"/>
    </source>
</evidence>
<dbReference type="InterPro" id="IPR011990">
    <property type="entry name" value="TPR-like_helical_dom_sf"/>
</dbReference>
<accession>A0A402AYG2</accession>
<dbReference type="InterPro" id="IPR019734">
    <property type="entry name" value="TPR_rpt"/>
</dbReference>
<feature type="repeat" description="TPR" evidence="3">
    <location>
        <begin position="511"/>
        <end position="544"/>
    </location>
</feature>
<dbReference type="PANTHER" id="PTHR44858">
    <property type="entry name" value="TETRATRICOPEPTIDE REPEAT PROTEIN 6"/>
    <property type="match status" value="1"/>
</dbReference>
<dbReference type="PANTHER" id="PTHR44858:SF1">
    <property type="entry name" value="UDP-N-ACETYLGLUCOSAMINE--PEPTIDE N-ACETYLGLUCOSAMINYLTRANSFERASE SPINDLY-RELATED"/>
    <property type="match status" value="1"/>
</dbReference>
<dbReference type="AlphaFoldDB" id="A0A402AYG2"/>
<dbReference type="RefSeq" id="WP_126557423.1">
    <property type="nucleotide sequence ID" value="NZ_BIFS01000002.1"/>
</dbReference>
<evidence type="ECO:0000313" key="5">
    <source>
        <dbReference type="Proteomes" id="UP000287188"/>
    </source>
</evidence>
<dbReference type="Pfam" id="PF13414">
    <property type="entry name" value="TPR_11"/>
    <property type="match status" value="1"/>
</dbReference>
<feature type="repeat" description="TPR" evidence="3">
    <location>
        <begin position="579"/>
        <end position="612"/>
    </location>
</feature>
<dbReference type="PROSITE" id="PS50005">
    <property type="entry name" value="TPR"/>
    <property type="match status" value="5"/>
</dbReference>
<evidence type="ECO:0000313" key="4">
    <source>
        <dbReference type="EMBL" id="GCE24160.1"/>
    </source>
</evidence>
<protein>
    <submittedName>
        <fullName evidence="4">Uncharacterized protein</fullName>
    </submittedName>
</protein>
<organism evidence="4 5">
    <name type="scientific">Dictyobacter kobayashii</name>
    <dbReference type="NCBI Taxonomy" id="2014872"/>
    <lineage>
        <taxon>Bacteria</taxon>
        <taxon>Bacillati</taxon>
        <taxon>Chloroflexota</taxon>
        <taxon>Ktedonobacteria</taxon>
        <taxon>Ktedonobacterales</taxon>
        <taxon>Dictyobacteraceae</taxon>
        <taxon>Dictyobacter</taxon>
    </lineage>
</organism>
<comment type="caution">
    <text evidence="4">The sequence shown here is derived from an EMBL/GenBank/DDBJ whole genome shotgun (WGS) entry which is preliminary data.</text>
</comment>
<dbReference type="SUPFAM" id="SSF48452">
    <property type="entry name" value="TPR-like"/>
    <property type="match status" value="3"/>
</dbReference>
<keyword evidence="5" id="KW-1185">Reference proteome</keyword>
<dbReference type="SMART" id="SM00028">
    <property type="entry name" value="TPR"/>
    <property type="match status" value="13"/>
</dbReference>
<evidence type="ECO:0000256" key="3">
    <source>
        <dbReference type="PROSITE-ProRule" id="PRU00339"/>
    </source>
</evidence>
<sequence>MQNNSTKHQEQVDQLIKLAHNLWEQGDFQNEVLVAEQLLEIGQNERLPMAEMNAHHLLADAQIYCGNLIEALGHCSWLIKIAGDPDFQPLLNPDNQYMIKNGYYLFVTCATKLPNIPDNVILNVLLEGLRWLDSINQPLWSADLLLLKSELHLKRGENSEAEGAALKARGLFLRSDSHVGAQLSQIKLLQVQSQVSATSNTFAETKTVLEDTFRAEDKLHTPMFQFLEQCARATGFMVDINNKSAARFEAAYTESQRAIAMGDQMEAPDIIFTAYKTHALLLWFYEKYQLAIDDLTSFIQRFPDFVPALIERAYIYKTAGQFQLALADADQAIMHEQQEASYFAIRSEIHKALKNYSAASADLQQALQLEPNNSLYWSNLSDVQCACLNYAEALNSINRAIEFAPDHSSYYVSRGIIYRDLKRYEESMVDMEHGQQLDPASAYAYLLQSNLCREMGLYTEALQLANRAIELQPEDQGGYTYRAMTYHLQGQHQRALNDFAYAKQLNGSLTFAIHIQCGELYCDLERYPQALEELKQAIALKPQNSACFRARGIIHYRMGLYHEAVQDFQQALDYNSYDVSSLGYRSHIYRLLGQYQEALQDAERSIELKPQSPGGQYTYACALWQLEQPEQARRAVHQALQLAPSGLNKDALAIGHFLYNLFLQRPAEAVQHFQRFVRNCQSLYYLQDALFSLRDFAPLGIEPATTQEFCAYLEAKIKQVILKS</sequence>